<reference evidence="3 4" key="1">
    <citation type="submission" date="2018-04" db="EMBL/GenBank/DDBJ databases">
        <title>Genomic Encyclopedia of Type Strains, Phase IV (KMG-IV): sequencing the most valuable type-strain genomes for metagenomic binning, comparative biology and taxonomic classification.</title>
        <authorList>
            <person name="Goeker M."/>
        </authorList>
    </citation>
    <scope>NUCLEOTIDE SEQUENCE [LARGE SCALE GENOMIC DNA]</scope>
    <source>
        <strain evidence="3 4">DSM 7138</strain>
    </source>
</reference>
<evidence type="ECO:0000313" key="3">
    <source>
        <dbReference type="EMBL" id="PTM99045.1"/>
    </source>
</evidence>
<dbReference type="Proteomes" id="UP000241247">
    <property type="component" value="Unassembled WGS sequence"/>
</dbReference>
<feature type="domain" description="ORC1/DEAH AAA+ ATPase" evidence="2">
    <location>
        <begin position="70"/>
        <end position="206"/>
    </location>
</feature>
<organism evidence="3 4">
    <name type="scientific">Mycoplana dimorpha</name>
    <dbReference type="NCBI Taxonomy" id="28320"/>
    <lineage>
        <taxon>Bacteria</taxon>
        <taxon>Pseudomonadati</taxon>
        <taxon>Pseudomonadota</taxon>
        <taxon>Alphaproteobacteria</taxon>
        <taxon>Hyphomicrobiales</taxon>
        <taxon>Rhizobiaceae</taxon>
        <taxon>Mycoplana</taxon>
    </lineage>
</organism>
<dbReference type="SUPFAM" id="SSF52540">
    <property type="entry name" value="P-loop containing nucleoside triphosphate hydrolases"/>
    <property type="match status" value="1"/>
</dbReference>
<dbReference type="Pfam" id="PF13401">
    <property type="entry name" value="AAA_22"/>
    <property type="match status" value="1"/>
</dbReference>
<dbReference type="GO" id="GO:0016887">
    <property type="term" value="F:ATP hydrolysis activity"/>
    <property type="evidence" value="ECO:0007669"/>
    <property type="project" value="InterPro"/>
</dbReference>
<evidence type="ECO:0000313" key="4">
    <source>
        <dbReference type="Proteomes" id="UP000241247"/>
    </source>
</evidence>
<dbReference type="InterPro" id="IPR049945">
    <property type="entry name" value="AAA_22"/>
</dbReference>
<dbReference type="AlphaFoldDB" id="A0A2T5BJ86"/>
<name>A0A2T5BJ86_MYCDI</name>
<accession>A0A2T5BJ86</accession>
<evidence type="ECO:0000259" key="2">
    <source>
        <dbReference type="Pfam" id="PF13401"/>
    </source>
</evidence>
<comment type="caution">
    <text evidence="3">The sequence shown here is derived from an EMBL/GenBank/DDBJ whole genome shotgun (WGS) entry which is preliminary data.</text>
</comment>
<protein>
    <submittedName>
        <fullName evidence="3">TniB protein</fullName>
    </submittedName>
</protein>
<keyword evidence="4" id="KW-1185">Reference proteome</keyword>
<proteinExistence type="predicted"/>
<dbReference type="InterPro" id="IPR027417">
    <property type="entry name" value="P-loop_NTPase"/>
</dbReference>
<dbReference type="Gene3D" id="3.40.50.300">
    <property type="entry name" value="P-loop containing nucleotide triphosphate hydrolases"/>
    <property type="match status" value="1"/>
</dbReference>
<feature type="compositionally biased region" description="Basic and acidic residues" evidence="1">
    <location>
        <begin position="334"/>
        <end position="350"/>
    </location>
</feature>
<gene>
    <name evidence="3" type="ORF">C7449_101716</name>
</gene>
<feature type="region of interest" description="Disordered" evidence="1">
    <location>
        <begin position="334"/>
        <end position="356"/>
    </location>
</feature>
<dbReference type="EMBL" id="PZZZ01000001">
    <property type="protein sequence ID" value="PTM99045.1"/>
    <property type="molecule type" value="Genomic_DNA"/>
</dbReference>
<sequence>MNDTDICIEQPEVTERVSRVETMRAVLRAYIGHSRDQLLESELDRLIESCELSCSIDDDHSSRVGRLAEGRILAVTGKPGAGKTRSLERIFRLRASAWGAPCNHEGSQLVSVKAPSPCTLRQLGHTLLKQLGYRVERDLRENVVWDMVRDRLKLCNVRYVHIDEIQHAVDTANVNEVQKVRDTLKGLLQQSDWPVWLILSGKPSFASFIENDTQLKRRSRFVHFGDLHLETDGQFLAKAVRGIITKIAKMELDAPLDQPFVARLIHAAGGQLGIAIEFVQDAIQEALQDQATAVSLAHFAQAYEARSGCTADRNVFTAEVWHHIDVSMALQDAHNDAHSADPAPMKEKKVRDRRNK</sequence>
<evidence type="ECO:0000256" key="1">
    <source>
        <dbReference type="SAM" id="MobiDB-lite"/>
    </source>
</evidence>